<evidence type="ECO:0000313" key="3">
    <source>
        <dbReference type="Proteomes" id="UP000176774"/>
    </source>
</evidence>
<gene>
    <name evidence="2" type="ORF">A2908_04290</name>
</gene>
<keyword evidence="1" id="KW-1133">Transmembrane helix</keyword>
<evidence type="ECO:0000313" key="2">
    <source>
        <dbReference type="EMBL" id="OGZ72090.1"/>
    </source>
</evidence>
<feature type="transmembrane region" description="Helical" evidence="1">
    <location>
        <begin position="74"/>
        <end position="92"/>
    </location>
</feature>
<proteinExistence type="predicted"/>
<dbReference type="Proteomes" id="UP000176774">
    <property type="component" value="Unassembled WGS sequence"/>
</dbReference>
<reference evidence="2 3" key="1">
    <citation type="journal article" date="2016" name="Nat. Commun.">
        <title>Thousands of microbial genomes shed light on interconnected biogeochemical processes in an aquifer system.</title>
        <authorList>
            <person name="Anantharaman K."/>
            <person name="Brown C.T."/>
            <person name="Hug L.A."/>
            <person name="Sharon I."/>
            <person name="Castelle C.J."/>
            <person name="Probst A.J."/>
            <person name="Thomas B.C."/>
            <person name="Singh A."/>
            <person name="Wilkins M.J."/>
            <person name="Karaoz U."/>
            <person name="Brodie E.L."/>
            <person name="Williams K.H."/>
            <person name="Hubbard S.S."/>
            <person name="Banfield J.F."/>
        </authorList>
    </citation>
    <scope>NUCLEOTIDE SEQUENCE [LARGE SCALE GENOMIC DNA]</scope>
</reference>
<keyword evidence="1" id="KW-0472">Membrane</keyword>
<name>A0A1G2IC98_9BACT</name>
<feature type="transmembrane region" description="Helical" evidence="1">
    <location>
        <begin position="21"/>
        <end position="38"/>
    </location>
</feature>
<keyword evidence="1" id="KW-0812">Transmembrane</keyword>
<accession>A0A1G2IC98</accession>
<sequence>MGEVNDIVPSKTKFATKQAKVKIILPAIALVTSFYYSFSFTGGIVIGYVLCKVFCNLFVKNGKIDSIFLDYGKWRFHLHHWIMGIILLAIVWTIDHYYLPTLFAGVVCGVIIQDIYDYNDWHKVIIKNPNSGNKKAA</sequence>
<organism evidence="2 3">
    <name type="scientific">Candidatus Staskawiczbacteria bacterium RIFCSPLOWO2_01_FULL_38_12b</name>
    <dbReference type="NCBI Taxonomy" id="1802214"/>
    <lineage>
        <taxon>Bacteria</taxon>
        <taxon>Candidatus Staskawicziibacteriota</taxon>
    </lineage>
</organism>
<protein>
    <submittedName>
        <fullName evidence="2">Uncharacterized protein</fullName>
    </submittedName>
</protein>
<dbReference type="EMBL" id="MHPA01000030">
    <property type="protein sequence ID" value="OGZ72090.1"/>
    <property type="molecule type" value="Genomic_DNA"/>
</dbReference>
<evidence type="ECO:0000256" key="1">
    <source>
        <dbReference type="SAM" id="Phobius"/>
    </source>
</evidence>
<dbReference type="AlphaFoldDB" id="A0A1G2IC98"/>
<comment type="caution">
    <text evidence="2">The sequence shown here is derived from an EMBL/GenBank/DDBJ whole genome shotgun (WGS) entry which is preliminary data.</text>
</comment>